<sequence>MINTSSRSRSLTPSAIKTDKKKSVNSHSINSRDPSCTINVIIAFGKYIVTTLSHRTSACLCRAIQCLYSCTYKLEKTYIGPRRWPGNSKTVYRYNVKVIFCRSQQIPKCL</sequence>
<proteinExistence type="predicted"/>
<feature type="compositionally biased region" description="Polar residues" evidence="1">
    <location>
        <begin position="1"/>
        <end position="15"/>
    </location>
</feature>
<reference evidence="2" key="1">
    <citation type="journal article" date="2013" name="J. Plant Res.">
        <title>Effect of fungi and light on seed germination of three Opuntia species from semiarid lands of central Mexico.</title>
        <authorList>
            <person name="Delgado-Sanchez P."/>
            <person name="Jimenez-Bremont J.F."/>
            <person name="Guerrero-Gonzalez Mde L."/>
            <person name="Flores J."/>
        </authorList>
    </citation>
    <scope>NUCLEOTIDE SEQUENCE</scope>
    <source>
        <tissue evidence="2">Cladode</tissue>
    </source>
</reference>
<name>A0A7C8YEH2_OPUST</name>
<dbReference type="AlphaFoldDB" id="A0A7C8YEH2"/>
<evidence type="ECO:0000313" key="2">
    <source>
        <dbReference type="EMBL" id="MBA4616396.1"/>
    </source>
</evidence>
<feature type="region of interest" description="Disordered" evidence="1">
    <location>
        <begin position="1"/>
        <end position="33"/>
    </location>
</feature>
<dbReference type="EMBL" id="GISG01011184">
    <property type="protein sequence ID" value="MBA4616396.1"/>
    <property type="molecule type" value="Transcribed_RNA"/>
</dbReference>
<evidence type="ECO:0000256" key="1">
    <source>
        <dbReference type="SAM" id="MobiDB-lite"/>
    </source>
</evidence>
<reference evidence="2" key="2">
    <citation type="submission" date="2020-07" db="EMBL/GenBank/DDBJ databases">
        <authorList>
            <person name="Vera ALvarez R."/>
            <person name="Arias-Moreno D.M."/>
            <person name="Jimenez-Jacinto V."/>
            <person name="Jimenez-Bremont J.F."/>
            <person name="Swaminathan K."/>
            <person name="Moose S.P."/>
            <person name="Guerrero-Gonzalez M.L."/>
            <person name="Marino-Ramirez L."/>
            <person name="Landsman D."/>
            <person name="Rodriguez-Kessler M."/>
            <person name="Delgado-Sanchez P."/>
        </authorList>
    </citation>
    <scope>NUCLEOTIDE SEQUENCE</scope>
    <source>
        <tissue evidence="2">Cladode</tissue>
    </source>
</reference>
<protein>
    <submittedName>
        <fullName evidence="2">Uncharacterized protein</fullName>
    </submittedName>
</protein>
<accession>A0A7C8YEH2</accession>
<organism evidence="2">
    <name type="scientific">Opuntia streptacantha</name>
    <name type="common">Prickly pear cactus</name>
    <name type="synonym">Opuntia cardona</name>
    <dbReference type="NCBI Taxonomy" id="393608"/>
    <lineage>
        <taxon>Eukaryota</taxon>
        <taxon>Viridiplantae</taxon>
        <taxon>Streptophyta</taxon>
        <taxon>Embryophyta</taxon>
        <taxon>Tracheophyta</taxon>
        <taxon>Spermatophyta</taxon>
        <taxon>Magnoliopsida</taxon>
        <taxon>eudicotyledons</taxon>
        <taxon>Gunneridae</taxon>
        <taxon>Pentapetalae</taxon>
        <taxon>Caryophyllales</taxon>
        <taxon>Cactineae</taxon>
        <taxon>Cactaceae</taxon>
        <taxon>Opuntioideae</taxon>
        <taxon>Opuntia</taxon>
    </lineage>
</organism>